<sequence>MSDAADDLAIVSARFSALWDAIIDAGAASPENRLLLVDRVRDALDRGHSRLSPLAPELIANSFAVEDIVHAGDRTLVLRLRHRDLGTVHALKTLPPERRDDAVLRGWLLHEGRLAGALDHPNIVTPRAVLRLSDGRPALLSDWMPATLSSRLTGGRFSASEIADLLHPLLTGLGYLHGKGIVHGDISPANLFFADAASAQVMIGDFGLALREGERPGDLAVARGAHPHFAAPEQLAGARPDPRSDLYSCGRILDLLMTRCGTAAAAIPELTSLASRLTQPDPAHRPADAAAALAWLGSSLQQARR</sequence>
<dbReference type="GO" id="GO:0005524">
    <property type="term" value="F:ATP binding"/>
    <property type="evidence" value="ECO:0007669"/>
    <property type="project" value="UniProtKB-KW"/>
</dbReference>
<dbReference type="EMBL" id="LNQB01000083">
    <property type="protein sequence ID" value="OAP41964.1"/>
    <property type="molecule type" value="Genomic_DNA"/>
</dbReference>
<evidence type="ECO:0000256" key="1">
    <source>
        <dbReference type="ARBA" id="ARBA00022679"/>
    </source>
</evidence>
<dbReference type="SUPFAM" id="SSF56112">
    <property type="entry name" value="Protein kinase-like (PK-like)"/>
    <property type="match status" value="1"/>
</dbReference>
<evidence type="ECO:0000313" key="6">
    <source>
        <dbReference type="EMBL" id="OAP41964.1"/>
    </source>
</evidence>
<protein>
    <recommendedName>
        <fullName evidence="5">Protein kinase domain-containing protein</fullName>
    </recommendedName>
</protein>
<keyword evidence="1" id="KW-0808">Transferase</keyword>
<dbReference type="InterPro" id="IPR000719">
    <property type="entry name" value="Prot_kinase_dom"/>
</dbReference>
<gene>
    <name evidence="6" type="ORF">ATB98_05970</name>
</gene>
<dbReference type="Gene3D" id="3.30.200.20">
    <property type="entry name" value="Phosphorylase Kinase, domain 1"/>
    <property type="match status" value="1"/>
</dbReference>
<keyword evidence="7" id="KW-1185">Reference proteome</keyword>
<evidence type="ECO:0000256" key="3">
    <source>
        <dbReference type="ARBA" id="ARBA00022777"/>
    </source>
</evidence>
<dbReference type="OrthoDB" id="9801841at2"/>
<evidence type="ECO:0000259" key="5">
    <source>
        <dbReference type="PROSITE" id="PS50011"/>
    </source>
</evidence>
<dbReference type="InterPro" id="IPR008266">
    <property type="entry name" value="Tyr_kinase_AS"/>
</dbReference>
<dbReference type="Pfam" id="PF00069">
    <property type="entry name" value="Pkinase"/>
    <property type="match status" value="1"/>
</dbReference>
<proteinExistence type="predicted"/>
<reference evidence="6 7" key="1">
    <citation type="submission" date="2015-11" db="EMBL/GenBank/DDBJ databases">
        <title>Ensifer anhuiense sp. nov., an effective nitrogen fixation bacterium with Glycine soja.</title>
        <authorList>
            <person name="Yan H."/>
            <person name="Chen W."/>
        </authorList>
    </citation>
    <scope>NUCLEOTIDE SEQUENCE [LARGE SCALE GENOMIC DNA]</scope>
    <source>
        <strain evidence="6 7">LMG 7837</strain>
    </source>
</reference>
<evidence type="ECO:0000256" key="4">
    <source>
        <dbReference type="ARBA" id="ARBA00022840"/>
    </source>
</evidence>
<comment type="caution">
    <text evidence="6">The sequence shown here is derived from an EMBL/GenBank/DDBJ whole genome shotgun (WGS) entry which is preliminary data.</text>
</comment>
<keyword evidence="4" id="KW-0067">ATP-binding</keyword>
<feature type="domain" description="Protein kinase" evidence="5">
    <location>
        <begin position="63"/>
        <end position="305"/>
    </location>
</feature>
<dbReference type="RefSeq" id="WP_066876700.1">
    <property type="nucleotide sequence ID" value="NZ_LNQB01000083.1"/>
</dbReference>
<dbReference type="PROSITE" id="PS50011">
    <property type="entry name" value="PROTEIN_KINASE_DOM"/>
    <property type="match status" value="1"/>
</dbReference>
<organism evidence="6 7">
    <name type="scientific">Sinorhizobium saheli</name>
    <dbReference type="NCBI Taxonomy" id="36856"/>
    <lineage>
        <taxon>Bacteria</taxon>
        <taxon>Pseudomonadati</taxon>
        <taxon>Pseudomonadota</taxon>
        <taxon>Alphaproteobacteria</taxon>
        <taxon>Hyphomicrobiales</taxon>
        <taxon>Rhizobiaceae</taxon>
        <taxon>Sinorhizobium/Ensifer group</taxon>
        <taxon>Sinorhizobium</taxon>
    </lineage>
</organism>
<dbReference type="PANTHER" id="PTHR43289">
    <property type="entry name" value="MITOGEN-ACTIVATED PROTEIN KINASE KINASE KINASE 20-RELATED"/>
    <property type="match status" value="1"/>
</dbReference>
<dbReference type="PROSITE" id="PS00109">
    <property type="entry name" value="PROTEIN_KINASE_TYR"/>
    <property type="match status" value="1"/>
</dbReference>
<dbReference type="SMART" id="SM00220">
    <property type="entry name" value="S_TKc"/>
    <property type="match status" value="1"/>
</dbReference>
<name>A0A178Y3N9_SINSA</name>
<dbReference type="InterPro" id="IPR011009">
    <property type="entry name" value="Kinase-like_dom_sf"/>
</dbReference>
<dbReference type="GO" id="GO:0004674">
    <property type="term" value="F:protein serine/threonine kinase activity"/>
    <property type="evidence" value="ECO:0007669"/>
    <property type="project" value="TreeGrafter"/>
</dbReference>
<accession>A0A178Y3N9</accession>
<dbReference type="Gene3D" id="1.10.510.10">
    <property type="entry name" value="Transferase(Phosphotransferase) domain 1"/>
    <property type="match status" value="1"/>
</dbReference>
<dbReference type="STRING" id="36856.ATB98_05970"/>
<dbReference type="AlphaFoldDB" id="A0A178Y3N9"/>
<evidence type="ECO:0000313" key="7">
    <source>
        <dbReference type="Proteomes" id="UP000078507"/>
    </source>
</evidence>
<keyword evidence="3" id="KW-0418">Kinase</keyword>
<dbReference type="Proteomes" id="UP000078507">
    <property type="component" value="Unassembled WGS sequence"/>
</dbReference>
<evidence type="ECO:0000256" key="2">
    <source>
        <dbReference type="ARBA" id="ARBA00022741"/>
    </source>
</evidence>
<dbReference type="PANTHER" id="PTHR43289:SF6">
    <property type="entry name" value="SERINE_THREONINE-PROTEIN KINASE NEKL-3"/>
    <property type="match status" value="1"/>
</dbReference>
<keyword evidence="2" id="KW-0547">Nucleotide-binding</keyword>